<reference evidence="2 3" key="1">
    <citation type="journal article" date="2016" name="Proc. Natl. Acad. Sci. U.S.A.">
        <title>Lipid metabolic changes in an early divergent fungus govern the establishment of a mutualistic symbiosis with endobacteria.</title>
        <authorList>
            <person name="Lastovetsky O.A."/>
            <person name="Gaspar M.L."/>
            <person name="Mondo S.J."/>
            <person name="LaButti K.M."/>
            <person name="Sandor L."/>
            <person name="Grigoriev I.V."/>
            <person name="Henry S.A."/>
            <person name="Pawlowska T.E."/>
        </authorList>
    </citation>
    <scope>NUCLEOTIDE SEQUENCE [LARGE SCALE GENOMIC DNA]</scope>
    <source>
        <strain evidence="2 3">ATCC 11559</strain>
    </source>
</reference>
<organism evidence="2 3">
    <name type="scientific">Rhizopus microsporus</name>
    <dbReference type="NCBI Taxonomy" id="58291"/>
    <lineage>
        <taxon>Eukaryota</taxon>
        <taxon>Fungi</taxon>
        <taxon>Fungi incertae sedis</taxon>
        <taxon>Mucoromycota</taxon>
        <taxon>Mucoromycotina</taxon>
        <taxon>Mucoromycetes</taxon>
        <taxon>Mucorales</taxon>
        <taxon>Mucorineae</taxon>
        <taxon>Rhizopodaceae</taxon>
        <taxon>Rhizopus</taxon>
    </lineage>
</organism>
<name>A0A1X0SH24_RHIZD</name>
<dbReference type="Proteomes" id="UP000242381">
    <property type="component" value="Unassembled WGS sequence"/>
</dbReference>
<feature type="chain" id="PRO_5010885858" evidence="1">
    <location>
        <begin position="22"/>
        <end position="577"/>
    </location>
</feature>
<gene>
    <name evidence="2" type="ORF">BCV71DRAFT_259388</name>
</gene>
<accession>A0A1X0SH24</accession>
<dbReference type="VEuPathDB" id="FungiDB:BCV72DRAFT_56694"/>
<dbReference type="PANTHER" id="PTHR40050">
    <property type="entry name" value="INNER SPORE COAT PROTEIN H"/>
    <property type="match status" value="1"/>
</dbReference>
<dbReference type="AlphaFoldDB" id="A0A1X0SH24"/>
<evidence type="ECO:0000313" key="2">
    <source>
        <dbReference type="EMBL" id="ORE23488.1"/>
    </source>
</evidence>
<dbReference type="EMBL" id="KV921258">
    <property type="protein sequence ID" value="ORE23488.1"/>
    <property type="molecule type" value="Genomic_DNA"/>
</dbReference>
<evidence type="ECO:0000313" key="3">
    <source>
        <dbReference type="Proteomes" id="UP000242381"/>
    </source>
</evidence>
<feature type="signal peptide" evidence="1">
    <location>
        <begin position="1"/>
        <end position="21"/>
    </location>
</feature>
<sequence>MLLSNILSTSIGLLLAVGIAAQQDQDYKVDYNVISLLNQTTFKSMAVVIDNISYPLEVNKTFPILYSGKGPSAQTGYHYAKVYNNDSLLLEPFVRQPVNQSTPHEFFNRSWNTHESKQLPQVYPPLDAIHRIHSNLHRDNEIPTIHITGNQTLIDQMNRNTSADISVPSNVSYLSLHDAFHFEDVEISLSGRSSRWMPKLSYNLKLKKKDDLYGYRRLKLRALYTDPSYIREKLAYDIIKSVGLVSSEFSYVRVLMNDQELGLFGIIDTFKNPWLANVFANGSSSYKNGYLYQGVLATPESSAQNHTSDLSYMNNITAYGDGQYKIKEEASKGKKENWEPLMKFTEFVAKAPTNSSDAVHKWNKELDTDSFLRSMALEVLLGYSDGYLTLADNYYLYQNPETDSFFYISSDLDLTIGSTIFKLDKMWSGNYSNFPQIYSRPVMKQILQVPEFKEKYNQLLQNITSELINPNVTVPFIDNIVDMIKEDVAWDQSLLRTGNNLIAGSFGNTQNNSDVTDVIGQLPLSFDMDTLIDFAKRMNETIPFETAVNGPTGHASLTGVKEWFNAVYQNTTRFYSQ</sequence>
<protein>
    <submittedName>
        <fullName evidence="2">Coth-domain-containing protein</fullName>
    </submittedName>
</protein>
<dbReference type="PANTHER" id="PTHR40050:SF1">
    <property type="entry name" value="INNER SPORE COAT PROTEIN H"/>
    <property type="match status" value="1"/>
</dbReference>
<keyword evidence="1" id="KW-0732">Signal</keyword>
<dbReference type="InterPro" id="IPR014867">
    <property type="entry name" value="Spore_coat_CotH_CotH2/3/7"/>
</dbReference>
<evidence type="ECO:0000256" key="1">
    <source>
        <dbReference type="SAM" id="SignalP"/>
    </source>
</evidence>
<proteinExistence type="predicted"/>
<dbReference type="OMA" id="PWLANTF"/>
<dbReference type="Pfam" id="PF08757">
    <property type="entry name" value="CotH"/>
    <property type="match status" value="1"/>
</dbReference>